<protein>
    <recommendedName>
        <fullName evidence="3">SHOCT domain-containing protein</fullName>
    </recommendedName>
</protein>
<evidence type="ECO:0000313" key="2">
    <source>
        <dbReference type="Proteomes" id="UP000629365"/>
    </source>
</evidence>
<keyword evidence="2" id="KW-1185">Reference proteome</keyword>
<accession>A0ABQ1RX77</accession>
<name>A0ABQ1RX77_9MICO</name>
<comment type="caution">
    <text evidence="1">The sequence shown here is derived from an EMBL/GenBank/DDBJ whole genome shotgun (WGS) entry which is preliminary data.</text>
</comment>
<dbReference type="Proteomes" id="UP000629365">
    <property type="component" value="Unassembled WGS sequence"/>
</dbReference>
<gene>
    <name evidence="1" type="ORF">GCM10007269_25670</name>
</gene>
<evidence type="ECO:0000313" key="1">
    <source>
        <dbReference type="EMBL" id="GGD81759.1"/>
    </source>
</evidence>
<proteinExistence type="predicted"/>
<reference evidence="2" key="1">
    <citation type="journal article" date="2019" name="Int. J. Syst. Evol. Microbiol.">
        <title>The Global Catalogue of Microorganisms (GCM) 10K type strain sequencing project: providing services to taxonomists for standard genome sequencing and annotation.</title>
        <authorList>
            <consortium name="The Broad Institute Genomics Platform"/>
            <consortium name="The Broad Institute Genome Sequencing Center for Infectious Disease"/>
            <person name="Wu L."/>
            <person name="Ma J."/>
        </authorList>
    </citation>
    <scope>NUCLEOTIDE SEQUENCE [LARGE SCALE GENOMIC DNA]</scope>
    <source>
        <strain evidence="2">CCM 7640</strain>
    </source>
</reference>
<organism evidence="1 2">
    <name type="scientific">Microbacterium murale</name>
    <dbReference type="NCBI Taxonomy" id="1081040"/>
    <lineage>
        <taxon>Bacteria</taxon>
        <taxon>Bacillati</taxon>
        <taxon>Actinomycetota</taxon>
        <taxon>Actinomycetes</taxon>
        <taxon>Micrococcales</taxon>
        <taxon>Microbacteriaceae</taxon>
        <taxon>Microbacterium</taxon>
    </lineage>
</organism>
<evidence type="ECO:0008006" key="3">
    <source>
        <dbReference type="Google" id="ProtNLM"/>
    </source>
</evidence>
<dbReference type="RefSeq" id="WP_188436980.1">
    <property type="nucleotide sequence ID" value="NZ_BMCM01000004.1"/>
</dbReference>
<dbReference type="EMBL" id="BMCM01000004">
    <property type="protein sequence ID" value="GGD81759.1"/>
    <property type="molecule type" value="Genomic_DNA"/>
</dbReference>
<sequence>MPALTLNRAGRPGLIWLAERTRTISASSSDPPGNSGQLLYEAVRAVARAEAAVSRFSSARVPNVPTELERLAILHSSGELSDSEFAAAKMRVIGKGNTA</sequence>